<dbReference type="PANTHER" id="PTHR35046">
    <property type="entry name" value="ZINC KNUCKLE (CCHC-TYPE) FAMILY PROTEIN"/>
    <property type="match status" value="1"/>
</dbReference>
<dbReference type="InterPro" id="IPR001584">
    <property type="entry name" value="Integrase_cat-core"/>
</dbReference>
<evidence type="ECO:0000313" key="2">
    <source>
        <dbReference type="EMBL" id="CAH1427079.1"/>
    </source>
</evidence>
<dbReference type="PROSITE" id="PS50994">
    <property type="entry name" value="INTEGRASE"/>
    <property type="match status" value="1"/>
</dbReference>
<dbReference type="InterPro" id="IPR036397">
    <property type="entry name" value="RNaseH_sf"/>
</dbReference>
<keyword evidence="3" id="KW-1185">Reference proteome</keyword>
<gene>
    <name evidence="2" type="ORF">LVIROSA_LOCUS14119</name>
</gene>
<dbReference type="GO" id="GO:0015074">
    <property type="term" value="P:DNA integration"/>
    <property type="evidence" value="ECO:0007669"/>
    <property type="project" value="InterPro"/>
</dbReference>
<feature type="domain" description="Integrase catalytic" evidence="1">
    <location>
        <begin position="50"/>
        <end position="151"/>
    </location>
</feature>
<dbReference type="Gene3D" id="1.10.340.70">
    <property type="match status" value="1"/>
</dbReference>
<evidence type="ECO:0000259" key="1">
    <source>
        <dbReference type="PROSITE" id="PS50994"/>
    </source>
</evidence>
<dbReference type="GO" id="GO:0003676">
    <property type="term" value="F:nucleic acid binding"/>
    <property type="evidence" value="ECO:0007669"/>
    <property type="project" value="InterPro"/>
</dbReference>
<dbReference type="Pfam" id="PF17921">
    <property type="entry name" value="Integrase_H2C2"/>
    <property type="match status" value="1"/>
</dbReference>
<dbReference type="AlphaFoldDB" id="A0AAU9MLM7"/>
<reference evidence="2 3" key="1">
    <citation type="submission" date="2022-01" db="EMBL/GenBank/DDBJ databases">
        <authorList>
            <person name="Xiong W."/>
            <person name="Schranz E."/>
        </authorList>
    </citation>
    <scope>NUCLEOTIDE SEQUENCE [LARGE SCALE GENOMIC DNA]</scope>
</reference>
<dbReference type="Gene3D" id="3.30.420.10">
    <property type="entry name" value="Ribonuclease H-like superfamily/Ribonuclease H"/>
    <property type="match status" value="1"/>
</dbReference>
<evidence type="ECO:0000313" key="3">
    <source>
        <dbReference type="Proteomes" id="UP001157418"/>
    </source>
</evidence>
<dbReference type="EMBL" id="CAKMRJ010002223">
    <property type="protein sequence ID" value="CAH1427079.1"/>
    <property type="molecule type" value="Genomic_DNA"/>
</dbReference>
<organism evidence="2 3">
    <name type="scientific">Lactuca virosa</name>
    <dbReference type="NCBI Taxonomy" id="75947"/>
    <lineage>
        <taxon>Eukaryota</taxon>
        <taxon>Viridiplantae</taxon>
        <taxon>Streptophyta</taxon>
        <taxon>Embryophyta</taxon>
        <taxon>Tracheophyta</taxon>
        <taxon>Spermatophyta</taxon>
        <taxon>Magnoliopsida</taxon>
        <taxon>eudicotyledons</taxon>
        <taxon>Gunneridae</taxon>
        <taxon>Pentapetalae</taxon>
        <taxon>asterids</taxon>
        <taxon>campanulids</taxon>
        <taxon>Asterales</taxon>
        <taxon>Asteraceae</taxon>
        <taxon>Cichorioideae</taxon>
        <taxon>Cichorieae</taxon>
        <taxon>Lactucinae</taxon>
        <taxon>Lactuca</taxon>
    </lineage>
</organism>
<dbReference type="SUPFAM" id="SSF53098">
    <property type="entry name" value="Ribonuclease H-like"/>
    <property type="match status" value="1"/>
</dbReference>
<comment type="caution">
    <text evidence="2">The sequence shown here is derived from an EMBL/GenBank/DDBJ whole genome shotgun (WGS) entry which is preliminary data.</text>
</comment>
<sequence>MYSIHPGSTKMYRDLKPYYWWPAMKLDVVNYVANCVTCARVKAQHQKPYGSLEPLHVHMGKWEDITMDFVTKLPRTKNSHDMIWVVVDRFTKSAHFIAANERWSMDKLANAYVKELVRLHGVPLMIISDRDSRFTLRFWRSLQEEMGTKLC</sequence>
<proteinExistence type="predicted"/>
<dbReference type="PANTHER" id="PTHR35046:SF26">
    <property type="entry name" value="RNA-DIRECTED DNA POLYMERASE"/>
    <property type="match status" value="1"/>
</dbReference>
<dbReference type="InterPro" id="IPR041588">
    <property type="entry name" value="Integrase_H2C2"/>
</dbReference>
<protein>
    <recommendedName>
        <fullName evidence="1">Integrase catalytic domain-containing protein</fullName>
    </recommendedName>
</protein>
<dbReference type="InterPro" id="IPR012337">
    <property type="entry name" value="RNaseH-like_sf"/>
</dbReference>
<accession>A0AAU9MLM7</accession>
<name>A0AAU9MLM7_9ASTR</name>
<dbReference type="Proteomes" id="UP001157418">
    <property type="component" value="Unassembled WGS sequence"/>
</dbReference>